<comment type="caution">
    <text evidence="7">The sequence shown here is derived from an EMBL/GenBank/DDBJ whole genome shotgun (WGS) entry which is preliminary data.</text>
</comment>
<dbReference type="GO" id="GO:0003735">
    <property type="term" value="F:structural constituent of ribosome"/>
    <property type="evidence" value="ECO:0007669"/>
    <property type="project" value="InterPro"/>
</dbReference>
<dbReference type="OMA" id="NDGIMEN"/>
<evidence type="ECO:0000256" key="6">
    <source>
        <dbReference type="SAM" id="MobiDB-lite"/>
    </source>
</evidence>
<dbReference type="InterPro" id="IPR014721">
    <property type="entry name" value="Ribsml_uS5_D2-typ_fold_subgr"/>
</dbReference>
<dbReference type="InterPro" id="IPR000754">
    <property type="entry name" value="Ribosomal_uS9"/>
</dbReference>
<name>A0A0V0QA30_PSEPJ</name>
<dbReference type="GO" id="GO:0003723">
    <property type="term" value="F:RNA binding"/>
    <property type="evidence" value="ECO:0007669"/>
    <property type="project" value="TreeGrafter"/>
</dbReference>
<dbReference type="OrthoDB" id="312830at2759"/>
<dbReference type="PANTHER" id="PTHR21569">
    <property type="entry name" value="RIBOSOMAL PROTEIN S9"/>
    <property type="match status" value="1"/>
</dbReference>
<keyword evidence="5" id="KW-0175">Coiled coil</keyword>
<dbReference type="Pfam" id="PF00380">
    <property type="entry name" value="Ribosomal_S9"/>
    <property type="match status" value="1"/>
</dbReference>
<feature type="region of interest" description="Disordered" evidence="6">
    <location>
        <begin position="22"/>
        <end position="43"/>
    </location>
</feature>
<evidence type="ECO:0000313" key="8">
    <source>
        <dbReference type="Proteomes" id="UP000054937"/>
    </source>
</evidence>
<feature type="compositionally biased region" description="Basic and acidic residues" evidence="6">
    <location>
        <begin position="24"/>
        <end position="36"/>
    </location>
</feature>
<keyword evidence="3 4" id="KW-0687">Ribonucleoprotein</keyword>
<dbReference type="Gene3D" id="3.30.230.10">
    <property type="match status" value="1"/>
</dbReference>
<dbReference type="GO" id="GO:0006412">
    <property type="term" value="P:translation"/>
    <property type="evidence" value="ECO:0007669"/>
    <property type="project" value="InterPro"/>
</dbReference>
<feature type="coiled-coil region" evidence="5">
    <location>
        <begin position="273"/>
        <end position="300"/>
    </location>
</feature>
<dbReference type="PROSITE" id="PS00360">
    <property type="entry name" value="RIBOSOMAL_S9"/>
    <property type="match status" value="1"/>
</dbReference>
<keyword evidence="2 4" id="KW-0689">Ribosomal protein</keyword>
<accession>A0A0V0QA30</accession>
<dbReference type="AlphaFoldDB" id="A0A0V0QA30"/>
<organism evidence="7 8">
    <name type="scientific">Pseudocohnilembus persalinus</name>
    <name type="common">Ciliate</name>
    <dbReference type="NCBI Taxonomy" id="266149"/>
    <lineage>
        <taxon>Eukaryota</taxon>
        <taxon>Sar</taxon>
        <taxon>Alveolata</taxon>
        <taxon>Ciliophora</taxon>
        <taxon>Intramacronucleata</taxon>
        <taxon>Oligohymenophorea</taxon>
        <taxon>Scuticociliatia</taxon>
        <taxon>Philasterida</taxon>
        <taxon>Pseudocohnilembidae</taxon>
        <taxon>Pseudocohnilembus</taxon>
    </lineage>
</organism>
<proteinExistence type="inferred from homology"/>
<keyword evidence="8" id="KW-1185">Reference proteome</keyword>
<sequence>MEQIKKQHMKYMYGKARQYIKRQQQRERKIQNKNDNKSSSNSSLFDRVGSIAQSILIDQESQLMFGFGFDQFIQDLKEKRTKDTEGEYLQKLQQILHKLQIKNDTELIQLYKYVIAKETRDNYRNEARKIIIKRVIQETQKLKSESKNTDELAENYLDFSKSSKEFVLNSLNNDGIMENVKLQEELEKSLKDSQVDTVASNLAISKLEKKIEANKEQESNASKKPQKIFDSEFSDDADIFELNKKDKEHLSRVGIHTNNYIDNLEDWKADSVYQEIKQNFKRNKLQYEEEQSEIEQQENDTSEFFSFLQKSNSDQEIQKYLRKFRLTDELMEKPDFGNILENIDYLIDSAPISLKSNLSNDSKEFRGVFAQQELSETDMLWQNFNQNFMKIFPSGTYQAESQNQNSENQNIDDKLCAQPDISTIYEYSGVIGKEENIRNHVYNEKDLSENERVELEVYRRIQKDPFFTHYIQNDLRYFSERMLDGYSQTQRLMTLYDKTGDIMNYNDAKFDEKQLQILDLDEPEVEFQRKQQLEKEIQERVFANGKRKTSHCRIMMTKGSGKVTINRLNYLDYFPHPILRNICLKSVYLANVACQFDIDIQVRGGGQFGQAEAISVGVTRAIVKQMPHLRYLFIKQNMIQTDPRKKERKKVGQYKARKAWTYVRR</sequence>
<evidence type="ECO:0000256" key="4">
    <source>
        <dbReference type="RuleBase" id="RU003815"/>
    </source>
</evidence>
<reference evidence="7 8" key="1">
    <citation type="journal article" date="2015" name="Sci. Rep.">
        <title>Genome of the facultative scuticociliatosis pathogen Pseudocohnilembus persalinus provides insight into its virulence through horizontal gene transfer.</title>
        <authorList>
            <person name="Xiong J."/>
            <person name="Wang G."/>
            <person name="Cheng J."/>
            <person name="Tian M."/>
            <person name="Pan X."/>
            <person name="Warren A."/>
            <person name="Jiang C."/>
            <person name="Yuan D."/>
            <person name="Miao W."/>
        </authorList>
    </citation>
    <scope>NUCLEOTIDE SEQUENCE [LARGE SCALE GENOMIC DNA]</scope>
    <source>
        <strain evidence="7">36N120E</strain>
    </source>
</reference>
<dbReference type="PANTHER" id="PTHR21569:SF1">
    <property type="entry name" value="SMALL RIBOSOMAL SUBUNIT PROTEIN US9M"/>
    <property type="match status" value="1"/>
</dbReference>
<dbReference type="InParanoid" id="A0A0V0QA30"/>
<gene>
    <name evidence="7" type="ORF">PPERSA_07347</name>
</gene>
<dbReference type="InterPro" id="IPR020568">
    <property type="entry name" value="Ribosomal_Su5_D2-typ_SF"/>
</dbReference>
<dbReference type="GO" id="GO:0015935">
    <property type="term" value="C:small ribosomal subunit"/>
    <property type="evidence" value="ECO:0007669"/>
    <property type="project" value="TreeGrafter"/>
</dbReference>
<evidence type="ECO:0000256" key="3">
    <source>
        <dbReference type="ARBA" id="ARBA00023274"/>
    </source>
</evidence>
<evidence type="ECO:0000256" key="1">
    <source>
        <dbReference type="ARBA" id="ARBA00005251"/>
    </source>
</evidence>
<evidence type="ECO:0000256" key="2">
    <source>
        <dbReference type="ARBA" id="ARBA00022980"/>
    </source>
</evidence>
<dbReference type="EMBL" id="LDAU01000222">
    <property type="protein sequence ID" value="KRW99094.1"/>
    <property type="molecule type" value="Genomic_DNA"/>
</dbReference>
<comment type="similarity">
    <text evidence="1 4">Belongs to the universal ribosomal protein uS9 family.</text>
</comment>
<dbReference type="Proteomes" id="UP000054937">
    <property type="component" value="Unassembled WGS sequence"/>
</dbReference>
<evidence type="ECO:0000256" key="5">
    <source>
        <dbReference type="SAM" id="Coils"/>
    </source>
</evidence>
<dbReference type="InterPro" id="IPR020574">
    <property type="entry name" value="Ribosomal_uS9_CS"/>
</dbReference>
<evidence type="ECO:0000313" key="7">
    <source>
        <dbReference type="EMBL" id="KRW99094.1"/>
    </source>
</evidence>
<protein>
    <submittedName>
        <fullName evidence="7">Ribosomal protein S5 domain 2-type fold</fullName>
    </submittedName>
</protein>
<dbReference type="SUPFAM" id="SSF54211">
    <property type="entry name" value="Ribosomal protein S5 domain 2-like"/>
    <property type="match status" value="1"/>
</dbReference>